<sequence>MEDHHENIVLGCFDKSITDSLGGDGIFKKSEELEEWYGRTKLTIKGHLQMFRGVDNVWTLVLTEGKTGNRAGDNRKVSIRVEPGDTEYNVDALKIVAMQRAEP</sequence>
<organism evidence="4">
    <name type="scientific">Guillardia theta</name>
    <name type="common">Cryptophyte</name>
    <name type="synonym">Cryptomonas phi</name>
    <dbReference type="NCBI Taxonomy" id="55529"/>
    <lineage>
        <taxon>Eukaryota</taxon>
        <taxon>Cryptophyceae</taxon>
        <taxon>Pyrenomonadales</taxon>
        <taxon>Geminigeraceae</taxon>
        <taxon>Guillardia</taxon>
    </lineage>
</organism>
<dbReference type="GO" id="GO:0006367">
    <property type="term" value="P:transcription initiation at RNA polymerase II promoter"/>
    <property type="evidence" value="ECO:0007669"/>
    <property type="project" value="InterPro"/>
</dbReference>
<dbReference type="InterPro" id="IPR015871">
    <property type="entry name" value="TFIIA_gsu_C"/>
</dbReference>
<name>A0A7S4JTJ0_GUITH</name>
<comment type="subcellular location">
    <subcellularLocation>
        <location evidence="1">Nucleus</location>
    </subcellularLocation>
</comment>
<accession>A0A7S4JTJ0</accession>
<dbReference type="AlphaFoldDB" id="A0A7S4JTJ0"/>
<gene>
    <name evidence="4" type="ORF">GTHE00462_LOCUS7349</name>
</gene>
<dbReference type="EMBL" id="HBKN01009348">
    <property type="protein sequence ID" value="CAE2272992.1"/>
    <property type="molecule type" value="Transcribed_RNA"/>
</dbReference>
<protein>
    <submittedName>
        <fullName evidence="4">Uncharacterized protein</fullName>
    </submittedName>
</protein>
<evidence type="ECO:0000256" key="3">
    <source>
        <dbReference type="ARBA" id="ARBA00023242"/>
    </source>
</evidence>
<evidence type="ECO:0000256" key="2">
    <source>
        <dbReference type="ARBA" id="ARBA00023163"/>
    </source>
</evidence>
<keyword evidence="2" id="KW-0804">Transcription</keyword>
<dbReference type="InterPro" id="IPR009088">
    <property type="entry name" value="TFIIA_b-brl"/>
</dbReference>
<evidence type="ECO:0000256" key="1">
    <source>
        <dbReference type="ARBA" id="ARBA00004123"/>
    </source>
</evidence>
<proteinExistence type="predicted"/>
<dbReference type="GO" id="GO:0005672">
    <property type="term" value="C:transcription factor TFIIA complex"/>
    <property type="evidence" value="ECO:0007669"/>
    <property type="project" value="InterPro"/>
</dbReference>
<reference evidence="4" key="1">
    <citation type="submission" date="2021-01" db="EMBL/GenBank/DDBJ databases">
        <authorList>
            <person name="Corre E."/>
            <person name="Pelletier E."/>
            <person name="Niang G."/>
            <person name="Scheremetjew M."/>
            <person name="Finn R."/>
            <person name="Kale V."/>
            <person name="Holt S."/>
            <person name="Cochrane G."/>
            <person name="Meng A."/>
            <person name="Brown T."/>
            <person name="Cohen L."/>
        </authorList>
    </citation>
    <scope>NUCLEOTIDE SEQUENCE</scope>
    <source>
        <strain evidence="4">CCMP 2712</strain>
    </source>
</reference>
<evidence type="ECO:0000313" key="4">
    <source>
        <dbReference type="EMBL" id="CAE2272992.1"/>
    </source>
</evidence>
<dbReference type="Gene3D" id="2.30.18.10">
    <property type="entry name" value="Transcription factor IIA (TFIIA), beta-barrel domain"/>
    <property type="match status" value="1"/>
</dbReference>
<dbReference type="CDD" id="cd10014">
    <property type="entry name" value="TFIIA_gamma_C"/>
    <property type="match status" value="1"/>
</dbReference>
<keyword evidence="3" id="KW-0539">Nucleus</keyword>
<dbReference type="SUPFAM" id="SSF50784">
    <property type="entry name" value="Transcription factor IIA (TFIIA), beta-barrel domain"/>
    <property type="match status" value="1"/>
</dbReference>